<sequence>MRQVLPPDLGADEHIDWQAAEARWGTRFPRDYMAFMSVYGVGSIGSQRSIGEVGIDAPLPTESPLWPHGDLQEETENARATWEDLGGQEGLDIEPEHILAWGNTSGADILCWLTTGSDPDQWPVLIFDRQMLLEPFTIFRCGMVEFLRKLLLGELDSYGVEFRPVPRFVHWRVAESRSAGRSELYAPGPGAGRRR</sequence>
<dbReference type="SUPFAM" id="SSF160631">
    <property type="entry name" value="SMI1/KNR4-like"/>
    <property type="match status" value="1"/>
</dbReference>
<evidence type="ECO:0000313" key="1">
    <source>
        <dbReference type="EMBL" id="MEU5712175.1"/>
    </source>
</evidence>
<reference evidence="1 2" key="1">
    <citation type="submission" date="2024-06" db="EMBL/GenBank/DDBJ databases">
        <title>The Natural Products Discovery Center: Release of the First 8490 Sequenced Strains for Exploring Actinobacteria Biosynthetic Diversity.</title>
        <authorList>
            <person name="Kalkreuter E."/>
            <person name="Kautsar S.A."/>
            <person name="Yang D."/>
            <person name="Bader C.D."/>
            <person name="Teijaro C.N."/>
            <person name="Fluegel L."/>
            <person name="Davis C.M."/>
            <person name="Simpson J.R."/>
            <person name="Lauterbach L."/>
            <person name="Steele A.D."/>
            <person name="Gui C."/>
            <person name="Meng S."/>
            <person name="Li G."/>
            <person name="Viehrig K."/>
            <person name="Ye F."/>
            <person name="Su P."/>
            <person name="Kiefer A.F."/>
            <person name="Nichols A."/>
            <person name="Cepeda A.J."/>
            <person name="Yan W."/>
            <person name="Fan B."/>
            <person name="Jiang Y."/>
            <person name="Adhikari A."/>
            <person name="Zheng C.-J."/>
            <person name="Schuster L."/>
            <person name="Cowan T.M."/>
            <person name="Smanski M.J."/>
            <person name="Chevrette M.G."/>
            <person name="De Carvalho L.P.S."/>
            <person name="Shen B."/>
        </authorList>
    </citation>
    <scope>NUCLEOTIDE SEQUENCE [LARGE SCALE GENOMIC DNA]</scope>
    <source>
        <strain evidence="1 2">NPDC020594</strain>
    </source>
</reference>
<dbReference type="RefSeq" id="WP_234339796.1">
    <property type="nucleotide sequence ID" value="NZ_JBEXDP010000010.1"/>
</dbReference>
<evidence type="ECO:0000313" key="2">
    <source>
        <dbReference type="Proteomes" id="UP001551011"/>
    </source>
</evidence>
<keyword evidence="2" id="KW-1185">Reference proteome</keyword>
<protein>
    <submittedName>
        <fullName evidence="1">SMI1/KNR4 family protein</fullName>
    </submittedName>
</protein>
<dbReference type="Gene3D" id="3.40.1580.10">
    <property type="entry name" value="SMI1/KNR4-like"/>
    <property type="match status" value="1"/>
</dbReference>
<dbReference type="Proteomes" id="UP001551011">
    <property type="component" value="Unassembled WGS sequence"/>
</dbReference>
<name>A0ABV3AJP2_9ACTN</name>
<dbReference type="Pfam" id="PF14568">
    <property type="entry name" value="SUKH_6"/>
    <property type="match status" value="1"/>
</dbReference>
<accession>A0ABV3AJP2</accession>
<comment type="caution">
    <text evidence="1">The sequence shown here is derived from an EMBL/GenBank/DDBJ whole genome shotgun (WGS) entry which is preliminary data.</text>
</comment>
<proteinExistence type="predicted"/>
<dbReference type="EMBL" id="JBFAEG010000033">
    <property type="protein sequence ID" value="MEU5712175.1"/>
    <property type="molecule type" value="Genomic_DNA"/>
</dbReference>
<dbReference type="InterPro" id="IPR037883">
    <property type="entry name" value="Knr4/Smi1-like_sf"/>
</dbReference>
<organism evidence="1 2">
    <name type="scientific">Streptomyces flaveolus</name>
    <dbReference type="NCBI Taxonomy" id="67297"/>
    <lineage>
        <taxon>Bacteria</taxon>
        <taxon>Bacillati</taxon>
        <taxon>Actinomycetota</taxon>
        <taxon>Actinomycetes</taxon>
        <taxon>Kitasatosporales</taxon>
        <taxon>Streptomycetaceae</taxon>
        <taxon>Streptomyces</taxon>
    </lineage>
</organism>
<gene>
    <name evidence="1" type="ORF">AB0H04_35905</name>
</gene>